<reference evidence="2" key="1">
    <citation type="journal article" date="2023" name="Plant J.">
        <title>The genome of the king protea, Protea cynaroides.</title>
        <authorList>
            <person name="Chang J."/>
            <person name="Duong T.A."/>
            <person name="Schoeman C."/>
            <person name="Ma X."/>
            <person name="Roodt D."/>
            <person name="Barker N."/>
            <person name="Li Z."/>
            <person name="Van de Peer Y."/>
            <person name="Mizrachi E."/>
        </authorList>
    </citation>
    <scope>NUCLEOTIDE SEQUENCE</scope>
    <source>
        <tissue evidence="2">Young leaves</tissue>
    </source>
</reference>
<feature type="region of interest" description="Disordered" evidence="1">
    <location>
        <begin position="1"/>
        <end position="35"/>
    </location>
</feature>
<organism evidence="2 3">
    <name type="scientific">Protea cynaroides</name>
    <dbReference type="NCBI Taxonomy" id="273540"/>
    <lineage>
        <taxon>Eukaryota</taxon>
        <taxon>Viridiplantae</taxon>
        <taxon>Streptophyta</taxon>
        <taxon>Embryophyta</taxon>
        <taxon>Tracheophyta</taxon>
        <taxon>Spermatophyta</taxon>
        <taxon>Magnoliopsida</taxon>
        <taxon>Proteales</taxon>
        <taxon>Proteaceae</taxon>
        <taxon>Protea</taxon>
    </lineage>
</organism>
<feature type="compositionally biased region" description="Polar residues" evidence="1">
    <location>
        <begin position="1"/>
        <end position="23"/>
    </location>
</feature>
<accession>A0A9Q0K947</accession>
<evidence type="ECO:0000313" key="3">
    <source>
        <dbReference type="Proteomes" id="UP001141806"/>
    </source>
</evidence>
<dbReference type="EMBL" id="JAMYWD010000007">
    <property type="protein sequence ID" value="KAJ4966106.1"/>
    <property type="molecule type" value="Genomic_DNA"/>
</dbReference>
<keyword evidence="3" id="KW-1185">Reference proteome</keyword>
<comment type="caution">
    <text evidence="2">The sequence shown here is derived from an EMBL/GenBank/DDBJ whole genome shotgun (WGS) entry which is preliminary data.</text>
</comment>
<name>A0A9Q0K947_9MAGN</name>
<gene>
    <name evidence="2" type="ORF">NE237_017955</name>
</gene>
<dbReference type="AlphaFoldDB" id="A0A9Q0K947"/>
<sequence length="109" mass="11850">MNESAVSSSTNDIAVESLHSQPKGNKVEKNDAINKQNKTALATDVEGNHKSIIMTVEVAESKVHLLDHDEDDPLSNDAIAEVKRSLLEAEESNLLLHITLNVSEFNSTA</sequence>
<dbReference type="Proteomes" id="UP001141806">
    <property type="component" value="Unassembled WGS sequence"/>
</dbReference>
<evidence type="ECO:0000313" key="2">
    <source>
        <dbReference type="EMBL" id="KAJ4966106.1"/>
    </source>
</evidence>
<protein>
    <submittedName>
        <fullName evidence="2">Uncharacterized protein</fullName>
    </submittedName>
</protein>
<evidence type="ECO:0000256" key="1">
    <source>
        <dbReference type="SAM" id="MobiDB-lite"/>
    </source>
</evidence>
<proteinExistence type="predicted"/>